<evidence type="ECO:0000313" key="1">
    <source>
        <dbReference type="EMBL" id="BCL30341.1"/>
    </source>
</evidence>
<protein>
    <submittedName>
        <fullName evidence="1">Uncharacterized protein</fullName>
    </submittedName>
</protein>
<gene>
    <name evidence="1" type="ORF">GCM10017557_52000</name>
</gene>
<dbReference type="Proteomes" id="UP000516444">
    <property type="component" value="Chromosome"/>
</dbReference>
<sequence>MEDEEELGHPETVGGVPDLVEVALLPPFNGFSPKAFGVVRADGLFAGGVSVRCGLLTH</sequence>
<accession>A0A7G1P6R7</accession>
<dbReference type="AlphaFoldDB" id="A0A7G1P6R7"/>
<dbReference type="EMBL" id="AP023440">
    <property type="protein sequence ID" value="BCL30341.1"/>
    <property type="molecule type" value="Genomic_DNA"/>
</dbReference>
<name>A0A7G1P6R7_9ACTN</name>
<dbReference type="KEGG" id="sgm:GCM10017557_52000"/>
<evidence type="ECO:0000313" key="2">
    <source>
        <dbReference type="Proteomes" id="UP000516444"/>
    </source>
</evidence>
<proteinExistence type="predicted"/>
<keyword evidence="2" id="KW-1185">Reference proteome</keyword>
<organism evidence="1 2">
    <name type="scientific">Streptomyces aurantiacus</name>
    <dbReference type="NCBI Taxonomy" id="47760"/>
    <lineage>
        <taxon>Bacteria</taxon>
        <taxon>Bacillati</taxon>
        <taxon>Actinomycetota</taxon>
        <taxon>Actinomycetes</taxon>
        <taxon>Kitasatosporales</taxon>
        <taxon>Streptomycetaceae</taxon>
        <taxon>Streptomyces</taxon>
        <taxon>Streptomyces aurantiacus group</taxon>
    </lineage>
</organism>
<reference evidence="1 2" key="1">
    <citation type="journal article" date="2014" name="Int. J. Syst. Evol. Microbiol.">
        <title>Complete genome sequence of Corynebacterium casei LMG S-19264T (=DSM 44701T), isolated from a smear-ripened cheese.</title>
        <authorList>
            <consortium name="US DOE Joint Genome Institute (JGI-PGF)"/>
            <person name="Walter F."/>
            <person name="Albersmeier A."/>
            <person name="Kalinowski J."/>
            <person name="Ruckert C."/>
        </authorList>
    </citation>
    <scope>NUCLEOTIDE SEQUENCE [LARGE SCALE GENOMIC DNA]</scope>
    <source>
        <strain evidence="1 2">JCM 4677</strain>
    </source>
</reference>